<keyword evidence="3" id="KW-0732">Signal</keyword>
<evidence type="ECO:0000256" key="2">
    <source>
        <dbReference type="SAM" id="Phobius"/>
    </source>
</evidence>
<evidence type="ECO:0000256" key="3">
    <source>
        <dbReference type="SAM" id="SignalP"/>
    </source>
</evidence>
<feature type="compositionally biased region" description="Polar residues" evidence="1">
    <location>
        <begin position="276"/>
        <end position="293"/>
    </location>
</feature>
<dbReference type="AlphaFoldDB" id="A0AAD3T1B6"/>
<evidence type="ECO:0000256" key="1">
    <source>
        <dbReference type="SAM" id="MobiDB-lite"/>
    </source>
</evidence>
<feature type="transmembrane region" description="Helical" evidence="2">
    <location>
        <begin position="438"/>
        <end position="457"/>
    </location>
</feature>
<comment type="caution">
    <text evidence="4">The sequence shown here is derived from an EMBL/GenBank/DDBJ whole genome shotgun (WGS) entry which is preliminary data.</text>
</comment>
<keyword evidence="2" id="KW-0812">Transmembrane</keyword>
<feature type="chain" id="PRO_5042250479" evidence="3">
    <location>
        <begin position="18"/>
        <end position="662"/>
    </location>
</feature>
<evidence type="ECO:0000313" key="4">
    <source>
        <dbReference type="EMBL" id="GMH19836.1"/>
    </source>
</evidence>
<reference evidence="4" key="1">
    <citation type="submission" date="2023-05" db="EMBL/GenBank/DDBJ databases">
        <title>Nepenthes gracilis genome sequencing.</title>
        <authorList>
            <person name="Fukushima K."/>
        </authorList>
    </citation>
    <scope>NUCLEOTIDE SEQUENCE</scope>
    <source>
        <strain evidence="4">SING2019-196</strain>
    </source>
</reference>
<evidence type="ECO:0000313" key="5">
    <source>
        <dbReference type="Proteomes" id="UP001279734"/>
    </source>
</evidence>
<feature type="transmembrane region" description="Helical" evidence="2">
    <location>
        <begin position="477"/>
        <end position="497"/>
    </location>
</feature>
<sequence>MGAVDVRLLHLPLVVRCCWLLDHYEGMHWRALALLYLPNVSRPQWVTLVKCCCCSGLARQWLDLNLACAYLCYCPFWNVPLMLKILVAVFGVAVDEDCIGLKCICLRPCVVESTLCDAKSCVGSCLEVVCVLVWPVCCSLLLLDADDANDPILICGPSFVLSRMTRLVVVIGVSLALPLAMMLFRKLPIGITPLWIQHLSAVSDDAEVLIAAGAWLLASQLLLVQHLPRSRHILNQQAPAHSKNQIQFTAGIDAVLHRIQRGREMPQDYQIPKQASHPQQSVTQSEAALKSTEQAISQKSNRLTASTASMIITCDQSDATQSEAALKSTEQAISQKSNRPTASSASMSGQHQQAITLISRCSTFNSKRSINHTPGQLRQGQKAVGLLVNVEDCWWIVWGRSEAMYLAAEGKLIGWAADCCISWIALGETWLALIDNGGLGLVLGLMLSVSVLLLAGLDLSADATCWWAVGDSCGCLGLFVLVVGLMLSVGCWVGAACSRSRLLLLSLPDLLGCSSCFESVRLGFSPRLPEKAVCVDCAPGPPSPDPPVDVSFPGVPGSPNNCDVVEGALPLPRSCSPGQDFMLPPDGRPGVHFESAILPASSTGNMGPSCVINHQGNALPPYGDVLDRLALWRELLLPLAVPMPLPVLWVLLITLLEWCGPP</sequence>
<accession>A0AAD3T1B6</accession>
<keyword evidence="2" id="KW-1133">Transmembrane helix</keyword>
<organism evidence="4 5">
    <name type="scientific">Nepenthes gracilis</name>
    <name type="common">Slender pitcher plant</name>
    <dbReference type="NCBI Taxonomy" id="150966"/>
    <lineage>
        <taxon>Eukaryota</taxon>
        <taxon>Viridiplantae</taxon>
        <taxon>Streptophyta</taxon>
        <taxon>Embryophyta</taxon>
        <taxon>Tracheophyta</taxon>
        <taxon>Spermatophyta</taxon>
        <taxon>Magnoliopsida</taxon>
        <taxon>eudicotyledons</taxon>
        <taxon>Gunneridae</taxon>
        <taxon>Pentapetalae</taxon>
        <taxon>Caryophyllales</taxon>
        <taxon>Nepenthaceae</taxon>
        <taxon>Nepenthes</taxon>
    </lineage>
</organism>
<feature type="transmembrane region" description="Helical" evidence="2">
    <location>
        <begin position="208"/>
        <end position="227"/>
    </location>
</feature>
<dbReference type="Proteomes" id="UP001279734">
    <property type="component" value="Unassembled WGS sequence"/>
</dbReference>
<feature type="signal peptide" evidence="3">
    <location>
        <begin position="1"/>
        <end position="17"/>
    </location>
</feature>
<feature type="region of interest" description="Disordered" evidence="1">
    <location>
        <begin position="323"/>
        <end position="348"/>
    </location>
</feature>
<proteinExistence type="predicted"/>
<name>A0AAD3T1B6_NEPGR</name>
<gene>
    <name evidence="4" type="ORF">Nepgr_021677</name>
</gene>
<keyword evidence="2" id="KW-0472">Membrane</keyword>
<feature type="transmembrane region" description="Helical" evidence="2">
    <location>
        <begin position="167"/>
        <end position="188"/>
    </location>
</feature>
<dbReference type="EMBL" id="BSYO01000021">
    <property type="protein sequence ID" value="GMH19836.1"/>
    <property type="molecule type" value="Genomic_DNA"/>
</dbReference>
<feature type="region of interest" description="Disordered" evidence="1">
    <location>
        <begin position="270"/>
        <end position="293"/>
    </location>
</feature>
<keyword evidence="5" id="KW-1185">Reference proteome</keyword>
<protein>
    <submittedName>
        <fullName evidence="4">Uncharacterized protein</fullName>
    </submittedName>
</protein>